<gene>
    <name evidence="2" type="primary">DYRK2</name>
</gene>
<feature type="region of interest" description="Disordered" evidence="1">
    <location>
        <begin position="29"/>
        <end position="50"/>
    </location>
</feature>
<name>L8ECA4_HUMAN</name>
<dbReference type="ChiTaRS" id="DYRK2">
    <property type="organism name" value="human"/>
</dbReference>
<dbReference type="EMBL" id="HF583725">
    <property type="protein sequence ID" value="CCQ43222.1"/>
    <property type="molecule type" value="Genomic_DNA"/>
</dbReference>
<dbReference type="AlphaFoldDB" id="L8ECA4"/>
<accession>L8ECA4</accession>
<reference evidence="2" key="1">
    <citation type="journal article" date="2013" name="PLoS ONE">
        <title>Direct detection of alternative open reading frames translation products in human significantly expands the proteome.</title>
        <authorList>
            <person name="Vanderperre B."/>
            <person name="Lucier J.-F."/>
            <person name="Motard J."/>
            <person name="Tremblay G."/>
            <person name="Vanderperre S."/>
            <person name="Wisztorski M."/>
            <person name="Salzet M."/>
            <person name="Boisvert F.-M."/>
            <person name="Roucou X."/>
        </authorList>
    </citation>
    <scope>NUCLEOTIDE SEQUENCE</scope>
</reference>
<sequence length="50" mass="5702">MVAMMMTRDHMCRCPTITWLTGMRSSRSLGRGALGRWSRPTITKSTSTWP</sequence>
<proteinExistence type="predicted"/>
<organism evidence="2">
    <name type="scientific">Homo sapiens</name>
    <name type="common">Human</name>
    <dbReference type="NCBI Taxonomy" id="9606"/>
    <lineage>
        <taxon>Eukaryota</taxon>
        <taxon>Metazoa</taxon>
        <taxon>Chordata</taxon>
        <taxon>Craniata</taxon>
        <taxon>Vertebrata</taxon>
        <taxon>Euteleostomi</taxon>
        <taxon>Mammalia</taxon>
        <taxon>Eutheria</taxon>
        <taxon>Euarchontoglires</taxon>
        <taxon>Primates</taxon>
        <taxon>Haplorrhini</taxon>
        <taxon>Catarrhini</taxon>
        <taxon>Hominidae</taxon>
        <taxon>Homo</taxon>
    </lineage>
</organism>
<evidence type="ECO:0000313" key="2">
    <source>
        <dbReference type="EMBL" id="CCQ43222.1"/>
    </source>
</evidence>
<dbReference type="OrthoDB" id="9332038at2759"/>
<protein>
    <submittedName>
        <fullName evidence="2">Alternative protein DYRK2</fullName>
    </submittedName>
</protein>
<feature type="compositionally biased region" description="Polar residues" evidence="1">
    <location>
        <begin position="40"/>
        <end position="50"/>
    </location>
</feature>
<evidence type="ECO:0000256" key="1">
    <source>
        <dbReference type="SAM" id="MobiDB-lite"/>
    </source>
</evidence>